<dbReference type="KEGG" id="bfo:118430047"/>
<dbReference type="Pfam" id="PF13855">
    <property type="entry name" value="LRR_8"/>
    <property type="match status" value="3"/>
</dbReference>
<dbReference type="SMART" id="SM00369">
    <property type="entry name" value="LRR_TYP"/>
    <property type="match status" value="11"/>
</dbReference>
<reference evidence="10" key="2">
    <citation type="submission" date="2025-08" db="UniProtKB">
        <authorList>
            <consortium name="RefSeq"/>
        </authorList>
    </citation>
    <scope>IDENTIFICATION</scope>
    <source>
        <strain evidence="10">S238N-H82</strain>
        <tissue evidence="10">Testes</tissue>
    </source>
</reference>
<organism evidence="9 10">
    <name type="scientific">Branchiostoma floridae</name>
    <name type="common">Florida lancelet</name>
    <name type="synonym">Amphioxus</name>
    <dbReference type="NCBI Taxonomy" id="7739"/>
    <lineage>
        <taxon>Eukaryota</taxon>
        <taxon>Metazoa</taxon>
        <taxon>Chordata</taxon>
        <taxon>Cephalochordata</taxon>
        <taxon>Leptocardii</taxon>
        <taxon>Amphioxiformes</taxon>
        <taxon>Branchiostomatidae</taxon>
        <taxon>Branchiostoma</taxon>
    </lineage>
</organism>
<dbReference type="SUPFAM" id="SSF52058">
    <property type="entry name" value="L domain-like"/>
    <property type="match status" value="1"/>
</dbReference>
<dbReference type="Gene3D" id="3.80.10.10">
    <property type="entry name" value="Ribonuclease Inhibitor"/>
    <property type="match status" value="3"/>
</dbReference>
<sequence length="729" mass="81177">MRDFTTMTAQERRLAVLLFALGALVWTVHSAAELCQRDVMCFCDTRQSAVRCYDKTVNFTTMLSVVPNGTNHVFVTFSNMTRFSGGTGSYPPGLLWLELPLNNITAVTPGAFLGLGRLIKLRLSANKLSSLSRGIFTGMPSLERLEVWGNVITMVSDDTFDDLRNLTHLDFQINNLVSVPCAAFRPLSELQDLRLSRNPLTRIPPKCFSKLKSLEVLHLKNMELTFLAKDTFFGLERLEMVALGWNNIHSIDDKAFSWHPNLQSISLNYNNLSFVPKTVWGNLSTLADLDLTFNPIRTLSSDTFAPLKTIARLRLANAELSRIHDDAFRGLDEIVELRLENNELQTLPESLCGLISNTVMLAGNPWSCDCRLRGLKACDTGGFDERIVCESPQSLENTKLSDVPAGDLVLQCLSPSIQTSTRHMMVREGERVELVCNATGFPEPELQWLRLTKGQGQKVMEGGSFTLSAFSRNDSGVYICTASNYVGKDFVIIHLSVSHSGAPPADSTRNDIDKRMTTADSFTTTTRANSYTGNPKTGNIEESDTKITDTSLQLTPRSRELTPREESLTPKTGRPADASCGADDPGYVILQAVVTTAVTSILGTMILCGISSWLLKWCRRKQVCSRFLRLKAATYVSICDHSWQLEFNIMLMIHFPSGHARSLQVKLTSFVPRRTERPSPKELHRLPMSHLELSNRHTHSTMDLLAPSLAKHPRRGMALTNVAFPTDRV</sequence>
<keyword evidence="6" id="KW-0472">Membrane</keyword>
<dbReference type="GeneID" id="118430047"/>
<evidence type="ECO:0000256" key="7">
    <source>
        <dbReference type="SAM" id="SignalP"/>
    </source>
</evidence>
<gene>
    <name evidence="10" type="primary">LOC118430047</name>
</gene>
<dbReference type="AlphaFoldDB" id="A0A9J7NBM9"/>
<dbReference type="InterPro" id="IPR001611">
    <property type="entry name" value="Leu-rich_rpt"/>
</dbReference>
<dbReference type="PANTHER" id="PTHR24366:SF96">
    <property type="entry name" value="LEUCINE RICH REPEAT CONTAINING 53"/>
    <property type="match status" value="1"/>
</dbReference>
<dbReference type="OMA" id="GWNNIHS"/>
<dbReference type="Gene3D" id="2.60.40.10">
    <property type="entry name" value="Immunoglobulins"/>
    <property type="match status" value="1"/>
</dbReference>
<feature type="region of interest" description="Disordered" evidence="5">
    <location>
        <begin position="525"/>
        <end position="578"/>
    </location>
</feature>
<dbReference type="PROSITE" id="PS51450">
    <property type="entry name" value="LRR"/>
    <property type="match status" value="1"/>
</dbReference>
<evidence type="ECO:0000259" key="8">
    <source>
        <dbReference type="PROSITE" id="PS50835"/>
    </source>
</evidence>
<dbReference type="PROSITE" id="PS50835">
    <property type="entry name" value="IG_LIKE"/>
    <property type="match status" value="1"/>
</dbReference>
<dbReference type="SUPFAM" id="SSF48726">
    <property type="entry name" value="Immunoglobulin"/>
    <property type="match status" value="1"/>
</dbReference>
<keyword evidence="2 7" id="KW-0732">Signal</keyword>
<dbReference type="InterPro" id="IPR003591">
    <property type="entry name" value="Leu-rich_rpt_typical-subtyp"/>
</dbReference>
<dbReference type="InterPro" id="IPR036179">
    <property type="entry name" value="Ig-like_dom_sf"/>
</dbReference>
<dbReference type="SMART" id="SM00082">
    <property type="entry name" value="LRRCT"/>
    <property type="match status" value="1"/>
</dbReference>
<evidence type="ECO:0000256" key="1">
    <source>
        <dbReference type="ARBA" id="ARBA00022614"/>
    </source>
</evidence>
<evidence type="ECO:0000313" key="10">
    <source>
        <dbReference type="RefSeq" id="XP_035696646.1"/>
    </source>
</evidence>
<reference evidence="9" key="1">
    <citation type="journal article" date="2020" name="Nat. Ecol. Evol.">
        <title>Deeply conserved synteny resolves early events in vertebrate evolution.</title>
        <authorList>
            <person name="Simakov O."/>
            <person name="Marletaz F."/>
            <person name="Yue J.X."/>
            <person name="O'Connell B."/>
            <person name="Jenkins J."/>
            <person name="Brandt A."/>
            <person name="Calef R."/>
            <person name="Tung C.H."/>
            <person name="Huang T.K."/>
            <person name="Schmutz J."/>
            <person name="Satoh N."/>
            <person name="Yu J.K."/>
            <person name="Putnam N.H."/>
            <person name="Green R.E."/>
            <person name="Rokhsar D.S."/>
        </authorList>
    </citation>
    <scope>NUCLEOTIDE SEQUENCE [LARGE SCALE GENOMIC DNA]</scope>
    <source>
        <strain evidence="9">S238N-H82</strain>
    </source>
</reference>
<proteinExistence type="predicted"/>
<feature type="signal peptide" evidence="7">
    <location>
        <begin position="1"/>
        <end position="30"/>
    </location>
</feature>
<dbReference type="InterPro" id="IPR000483">
    <property type="entry name" value="Cys-rich_flank_reg_C"/>
</dbReference>
<feature type="domain" description="Ig-like" evidence="8">
    <location>
        <begin position="415"/>
        <end position="498"/>
    </location>
</feature>
<dbReference type="RefSeq" id="XP_035696646.1">
    <property type="nucleotide sequence ID" value="XM_035840753.1"/>
</dbReference>
<feature type="transmembrane region" description="Helical" evidence="6">
    <location>
        <begin position="588"/>
        <end position="615"/>
    </location>
</feature>
<keyword evidence="6" id="KW-1133">Transmembrane helix</keyword>
<name>A0A9J7NBM9_BRAFL</name>
<dbReference type="GO" id="GO:0005886">
    <property type="term" value="C:plasma membrane"/>
    <property type="evidence" value="ECO:0000318"/>
    <property type="project" value="GO_Central"/>
</dbReference>
<dbReference type="FunFam" id="3.80.10.10:FF:001164">
    <property type="entry name" value="GH01279p"/>
    <property type="match status" value="1"/>
</dbReference>
<dbReference type="GO" id="GO:0038023">
    <property type="term" value="F:signaling receptor activity"/>
    <property type="evidence" value="ECO:0000318"/>
    <property type="project" value="GO_Central"/>
</dbReference>
<evidence type="ECO:0000256" key="3">
    <source>
        <dbReference type="ARBA" id="ARBA00022737"/>
    </source>
</evidence>
<dbReference type="OrthoDB" id="676979at2759"/>
<dbReference type="PANTHER" id="PTHR24366">
    <property type="entry name" value="IG(IMMUNOGLOBULIN) AND LRR(LEUCINE RICH REPEAT) DOMAINS"/>
    <property type="match status" value="1"/>
</dbReference>
<keyword evidence="4" id="KW-1015">Disulfide bond</keyword>
<keyword evidence="1" id="KW-0433">Leucine-rich repeat</keyword>
<protein>
    <submittedName>
        <fullName evidence="10">Leucine-rich repeat and immunoglobulin-like domain-containing nogo receptor-interacting protein 2</fullName>
    </submittedName>
</protein>
<feature type="compositionally biased region" description="Polar residues" evidence="5">
    <location>
        <begin position="527"/>
        <end position="537"/>
    </location>
</feature>
<dbReference type="InterPro" id="IPR013783">
    <property type="entry name" value="Ig-like_fold"/>
</dbReference>
<dbReference type="SMART" id="SM00408">
    <property type="entry name" value="IGc2"/>
    <property type="match status" value="1"/>
</dbReference>
<evidence type="ECO:0000256" key="5">
    <source>
        <dbReference type="SAM" id="MobiDB-lite"/>
    </source>
</evidence>
<accession>A0A9J7NBM9</accession>
<feature type="chain" id="PRO_5039944157" evidence="7">
    <location>
        <begin position="31"/>
        <end position="729"/>
    </location>
</feature>
<dbReference type="Pfam" id="PF13927">
    <property type="entry name" value="Ig_3"/>
    <property type="match status" value="1"/>
</dbReference>
<keyword evidence="9" id="KW-1185">Reference proteome</keyword>
<dbReference type="InterPro" id="IPR007110">
    <property type="entry name" value="Ig-like_dom"/>
</dbReference>
<dbReference type="Proteomes" id="UP000001554">
    <property type="component" value="Chromosome 14"/>
</dbReference>
<feature type="compositionally biased region" description="Basic and acidic residues" evidence="5">
    <location>
        <begin position="557"/>
        <end position="568"/>
    </location>
</feature>
<evidence type="ECO:0000313" key="9">
    <source>
        <dbReference type="Proteomes" id="UP000001554"/>
    </source>
</evidence>
<dbReference type="InterPro" id="IPR003598">
    <property type="entry name" value="Ig_sub2"/>
</dbReference>
<keyword evidence="6" id="KW-0812">Transmembrane</keyword>
<dbReference type="InterPro" id="IPR032675">
    <property type="entry name" value="LRR_dom_sf"/>
</dbReference>
<keyword evidence="3" id="KW-0677">Repeat</keyword>
<evidence type="ECO:0000256" key="6">
    <source>
        <dbReference type="SAM" id="Phobius"/>
    </source>
</evidence>
<evidence type="ECO:0000256" key="4">
    <source>
        <dbReference type="ARBA" id="ARBA00023157"/>
    </source>
</evidence>
<dbReference type="SMART" id="SM00409">
    <property type="entry name" value="IG"/>
    <property type="match status" value="1"/>
</dbReference>
<evidence type="ECO:0000256" key="2">
    <source>
        <dbReference type="ARBA" id="ARBA00022729"/>
    </source>
</evidence>
<dbReference type="InterPro" id="IPR003599">
    <property type="entry name" value="Ig_sub"/>
</dbReference>